<feature type="domain" description="Serine aminopeptidase S33" evidence="1">
    <location>
        <begin position="69"/>
        <end position="175"/>
    </location>
</feature>
<dbReference type="InterPro" id="IPR029058">
    <property type="entry name" value="AB_hydrolase_fold"/>
</dbReference>
<dbReference type="CDD" id="cd07821">
    <property type="entry name" value="PYR_PYL_RCAR_like"/>
    <property type="match status" value="1"/>
</dbReference>
<dbReference type="Gene3D" id="3.40.50.1820">
    <property type="entry name" value="alpha/beta hydrolase"/>
    <property type="match status" value="1"/>
</dbReference>
<dbReference type="SUPFAM" id="SSF55961">
    <property type="entry name" value="Bet v1-like"/>
    <property type="match status" value="1"/>
</dbReference>
<name>A0A1X1YTV0_9MYCO</name>
<evidence type="ECO:0000259" key="1">
    <source>
        <dbReference type="Pfam" id="PF12146"/>
    </source>
</evidence>
<dbReference type="RefSeq" id="WP_085156859.1">
    <property type="nucleotide sequence ID" value="NZ_AP022581.1"/>
</dbReference>
<organism evidence="2 3">
    <name type="scientific">Mycobacterium lacus</name>
    <dbReference type="NCBI Taxonomy" id="169765"/>
    <lineage>
        <taxon>Bacteria</taxon>
        <taxon>Bacillati</taxon>
        <taxon>Actinomycetota</taxon>
        <taxon>Actinomycetes</taxon>
        <taxon>Mycobacteriales</taxon>
        <taxon>Mycobacteriaceae</taxon>
        <taxon>Mycobacterium</taxon>
    </lineage>
</organism>
<dbReference type="InterPro" id="IPR023393">
    <property type="entry name" value="START-like_dom_sf"/>
</dbReference>
<dbReference type="STRING" id="169765.AWC15_13255"/>
<dbReference type="AlphaFoldDB" id="A0A1X1YTV0"/>
<dbReference type="InterPro" id="IPR022742">
    <property type="entry name" value="Hydrolase_4"/>
</dbReference>
<dbReference type="Pfam" id="PF12146">
    <property type="entry name" value="Hydrolase_4"/>
    <property type="match status" value="1"/>
</dbReference>
<sequence>MTEYPTPTAWRGEERARQRLHETVVTVPDGGRFRVTRVGDGGSGRGVPVVMVPGMFDNRRLYLWPGGGGLAEMLADNGFDAWIVERRGTGGVALSDGARAGWQELVRVDLPAVQELVAAETGCPAFWVGHSFGGVALARAAAETMQQTQIAGLVLINSAVDIPLLANPIVTATVRARRWGGVFPARRLRLGPEDEPVAALEDAISWGAAERARGQLSAALSAVDLPLLVFTAPRDVIAPAARCDRLARPFASTDRRVQAAARRHGFARNHTHETPLLHPVATTDVFPFLRDWLATRAGQLTPPTPDTADAAQRHRLHYTVELAAPAQQIFEVLGHRWSTLWPVRQRRVRDGVDPAEPDGLRSVRAQRVFGIWPIQEEIVTYRPPRLIEYRTVRGPIRNHLGRIELTAGRDGGTRLDYLIAFDTPPWMPGRLLAAALDTTWRHWSLPRLRRHMTEIR</sequence>
<accession>A0A1X1YTV0</accession>
<dbReference type="KEGG" id="mlj:MLAC_06650"/>
<reference evidence="2 3" key="1">
    <citation type="journal article" date="2019" name="Emerg. Microbes Infect.">
        <title>Comprehensive subspecies identification of 175 nontuberculous mycobacteria species based on 7547 genomic profiles.</title>
        <authorList>
            <person name="Matsumoto Y."/>
            <person name="Kinjo T."/>
            <person name="Motooka D."/>
            <person name="Nabeya D."/>
            <person name="Jung N."/>
            <person name="Uechi K."/>
            <person name="Horii T."/>
            <person name="Iida T."/>
            <person name="Fujita J."/>
            <person name="Nakamura S."/>
        </authorList>
    </citation>
    <scope>NUCLEOTIDE SEQUENCE [LARGE SCALE GENOMIC DNA]</scope>
    <source>
        <strain evidence="2 3">JCM 15657</strain>
    </source>
</reference>
<dbReference type="InterPro" id="IPR019587">
    <property type="entry name" value="Polyketide_cyclase/dehydratase"/>
</dbReference>
<dbReference type="Gene3D" id="3.30.530.20">
    <property type="match status" value="1"/>
</dbReference>
<gene>
    <name evidence="2" type="ORF">MLAC_06650</name>
</gene>
<protein>
    <recommendedName>
        <fullName evidence="1">Serine aminopeptidase S33 domain-containing protein</fullName>
    </recommendedName>
</protein>
<keyword evidence="3" id="KW-1185">Reference proteome</keyword>
<dbReference type="SUPFAM" id="SSF53474">
    <property type="entry name" value="alpha/beta-Hydrolases"/>
    <property type="match status" value="1"/>
</dbReference>
<dbReference type="Pfam" id="PF10604">
    <property type="entry name" value="Polyketide_cyc2"/>
    <property type="match status" value="1"/>
</dbReference>
<dbReference type="Proteomes" id="UP000466396">
    <property type="component" value="Chromosome"/>
</dbReference>
<proteinExistence type="predicted"/>
<evidence type="ECO:0000313" key="2">
    <source>
        <dbReference type="EMBL" id="BBX95371.1"/>
    </source>
</evidence>
<dbReference type="PANTHER" id="PTHR11005">
    <property type="entry name" value="LYSOSOMAL ACID LIPASE-RELATED"/>
    <property type="match status" value="1"/>
</dbReference>
<evidence type="ECO:0000313" key="3">
    <source>
        <dbReference type="Proteomes" id="UP000466396"/>
    </source>
</evidence>
<dbReference type="EMBL" id="AP022581">
    <property type="protein sequence ID" value="BBX95371.1"/>
    <property type="molecule type" value="Genomic_DNA"/>
</dbReference>
<dbReference type="OrthoDB" id="4459835at2"/>